<protein>
    <recommendedName>
        <fullName evidence="7">VHS domain-containing protein</fullName>
    </recommendedName>
</protein>
<dbReference type="Proteomes" id="UP001162131">
    <property type="component" value="Unassembled WGS sequence"/>
</dbReference>
<evidence type="ECO:0000256" key="6">
    <source>
        <dbReference type="SAM" id="MobiDB-lite"/>
    </source>
</evidence>
<dbReference type="PROSITE" id="PS50179">
    <property type="entry name" value="VHS"/>
    <property type="match status" value="1"/>
</dbReference>
<evidence type="ECO:0000256" key="3">
    <source>
        <dbReference type="ARBA" id="ARBA00022927"/>
    </source>
</evidence>
<dbReference type="InterPro" id="IPR044836">
    <property type="entry name" value="TOL_plant"/>
</dbReference>
<keyword evidence="2" id="KW-0813">Transport</keyword>
<dbReference type="GO" id="GO:0043130">
    <property type="term" value="F:ubiquitin binding"/>
    <property type="evidence" value="ECO:0007669"/>
    <property type="project" value="InterPro"/>
</dbReference>
<feature type="coiled-coil region" evidence="5">
    <location>
        <begin position="328"/>
        <end position="396"/>
    </location>
</feature>
<dbReference type="PANTHER" id="PTHR45898">
    <property type="entry name" value="TOM1-LIKE PROTEIN"/>
    <property type="match status" value="1"/>
</dbReference>
<dbReference type="SUPFAM" id="SSF49348">
    <property type="entry name" value="Clathrin adaptor appendage domain"/>
    <property type="match status" value="1"/>
</dbReference>
<evidence type="ECO:0000313" key="8">
    <source>
        <dbReference type="EMBL" id="CAG9319147.1"/>
    </source>
</evidence>
<organism evidence="8 9">
    <name type="scientific">Blepharisma stoltei</name>
    <dbReference type="NCBI Taxonomy" id="1481888"/>
    <lineage>
        <taxon>Eukaryota</taxon>
        <taxon>Sar</taxon>
        <taxon>Alveolata</taxon>
        <taxon>Ciliophora</taxon>
        <taxon>Postciliodesmatophora</taxon>
        <taxon>Heterotrichea</taxon>
        <taxon>Heterotrichida</taxon>
        <taxon>Blepharismidae</taxon>
        <taxon>Blepharisma</taxon>
    </lineage>
</organism>
<feature type="region of interest" description="Disordered" evidence="6">
    <location>
        <begin position="185"/>
        <end position="217"/>
    </location>
</feature>
<keyword evidence="4" id="KW-0472">Membrane</keyword>
<keyword evidence="5" id="KW-0175">Coiled coil</keyword>
<accession>A0AAU9IWC6</accession>
<dbReference type="SMART" id="SM00809">
    <property type="entry name" value="Alpha_adaptinC2"/>
    <property type="match status" value="1"/>
</dbReference>
<keyword evidence="3" id="KW-0653">Protein transport</keyword>
<dbReference type="GO" id="GO:0016020">
    <property type="term" value="C:membrane"/>
    <property type="evidence" value="ECO:0007669"/>
    <property type="project" value="UniProtKB-SubCell"/>
</dbReference>
<dbReference type="InterPro" id="IPR038425">
    <property type="entry name" value="GAT_sf"/>
</dbReference>
<gene>
    <name evidence="8" type="ORF">BSTOLATCC_MIC22492</name>
</gene>
<evidence type="ECO:0000256" key="1">
    <source>
        <dbReference type="ARBA" id="ARBA00004170"/>
    </source>
</evidence>
<feature type="region of interest" description="Disordered" evidence="6">
    <location>
        <begin position="407"/>
        <end position="435"/>
    </location>
</feature>
<dbReference type="SUPFAM" id="SSF48464">
    <property type="entry name" value="ENTH/VHS domain"/>
    <property type="match status" value="1"/>
</dbReference>
<evidence type="ECO:0000313" key="9">
    <source>
        <dbReference type="Proteomes" id="UP001162131"/>
    </source>
</evidence>
<comment type="subcellular location">
    <subcellularLocation>
        <location evidence="1">Membrane</location>
        <topology evidence="1">Peripheral membrane protein</topology>
    </subcellularLocation>
</comment>
<comment type="caution">
    <text evidence="8">The sequence shown here is derived from an EMBL/GenBank/DDBJ whole genome shotgun (WGS) entry which is preliminary data.</text>
</comment>
<dbReference type="AlphaFoldDB" id="A0AAU9IWC6"/>
<feature type="region of interest" description="Disordered" evidence="6">
    <location>
        <begin position="97"/>
        <end position="121"/>
    </location>
</feature>
<evidence type="ECO:0000259" key="7">
    <source>
        <dbReference type="PROSITE" id="PS50179"/>
    </source>
</evidence>
<dbReference type="Gene3D" id="2.60.40.1230">
    <property type="match status" value="1"/>
</dbReference>
<dbReference type="Pfam" id="PF02883">
    <property type="entry name" value="Alpha_adaptinC2"/>
    <property type="match status" value="1"/>
</dbReference>
<dbReference type="InterPro" id="IPR008152">
    <property type="entry name" value="Clathrin_a/b/g-adaptin_app_Ig"/>
</dbReference>
<dbReference type="PANTHER" id="PTHR45898:SF4">
    <property type="entry name" value="TARGET OF MYB PROTEIN 1"/>
    <property type="match status" value="1"/>
</dbReference>
<evidence type="ECO:0000256" key="4">
    <source>
        <dbReference type="ARBA" id="ARBA00023136"/>
    </source>
</evidence>
<keyword evidence="9" id="KW-1185">Reference proteome</keyword>
<dbReference type="InterPro" id="IPR002014">
    <property type="entry name" value="VHS_dom"/>
</dbReference>
<feature type="compositionally biased region" description="Basic and acidic residues" evidence="6">
    <location>
        <begin position="410"/>
        <end position="424"/>
    </location>
</feature>
<sequence>MSTLKLQPLVKTAISSQEEYDANAQTIVEVIRQASQAQAKDVITAVKKAIKDKHVDPPSKLRALELFDQCMMTSNVNFLSFAQKKIMSRLTILGRHRKQSANPDRGNDIFGPMSTSSPGNQDASKRFLVLLLNRIQAWALAYGMGPDGKPSQYYVSYNTLTKEGVHFPNPQNRSQSVNIPALNSQNYQHSLPSPSPPSARHSISHPQPSQRQKEKPISEFKTEVDSMLNFFSEITQYPEDERETLDDIAKNLDKTQKEIANRINTAVNSGDDIGAGELLELNDRITSALETYKNLKKGSDSEQEVDEDIVASRPLQGPAPGMSSNPNNAALEKELQDLRNENKTLRNAMQLREQNSVDKSQLAKLQAEINKLKKEKEDLRVQLAERDQQIQNLSGKVQPRVNPEIQLRVGQEEAKSPKKGKEPDPYDSMSSDSSEDEALVNNIEFYKKCNRKSKGILYENQDVQIGIQVAKSNDQVVGMIYIGNKSSDPITELITEVPDYSREGLTINVTPISSTNITPQGSQDNRRLNATSTRVTGTVPKMKIRIRQGHLKELSLNIPITLARFLECPEISLNEIFAQWERVASTNREISIKLQNPRPLKKIAKDLSFNGVFQILTSNEVSTFAANQLFGVSQKEKLIFVMAEVDEEKRMVRLACRCEIIELRNAIIQLLKEQLTEY</sequence>
<evidence type="ECO:0000256" key="5">
    <source>
        <dbReference type="SAM" id="Coils"/>
    </source>
</evidence>
<dbReference type="GO" id="GO:0043328">
    <property type="term" value="P:protein transport to vacuole involved in ubiquitin-dependent protein catabolic process via the multivesicular body sorting pathway"/>
    <property type="evidence" value="ECO:0007669"/>
    <property type="project" value="InterPro"/>
</dbReference>
<dbReference type="InterPro" id="IPR008942">
    <property type="entry name" value="ENTH_VHS"/>
</dbReference>
<dbReference type="Gene3D" id="1.20.58.160">
    <property type="match status" value="1"/>
</dbReference>
<evidence type="ECO:0000256" key="2">
    <source>
        <dbReference type="ARBA" id="ARBA00022448"/>
    </source>
</evidence>
<proteinExistence type="predicted"/>
<dbReference type="SUPFAM" id="SSF89009">
    <property type="entry name" value="GAT-like domain"/>
    <property type="match status" value="1"/>
</dbReference>
<dbReference type="EMBL" id="CAJZBQ010000021">
    <property type="protein sequence ID" value="CAG9319147.1"/>
    <property type="molecule type" value="Genomic_DNA"/>
</dbReference>
<name>A0AAU9IWC6_9CILI</name>
<dbReference type="GO" id="GO:0035091">
    <property type="term" value="F:phosphatidylinositol binding"/>
    <property type="evidence" value="ECO:0007669"/>
    <property type="project" value="InterPro"/>
</dbReference>
<dbReference type="InterPro" id="IPR013041">
    <property type="entry name" value="Clathrin_app_Ig-like_sf"/>
</dbReference>
<dbReference type="Gene3D" id="1.25.40.90">
    <property type="match status" value="1"/>
</dbReference>
<feature type="domain" description="VHS" evidence="7">
    <location>
        <begin position="27"/>
        <end position="168"/>
    </location>
</feature>
<reference evidence="8" key="1">
    <citation type="submission" date="2021-09" db="EMBL/GenBank/DDBJ databases">
        <authorList>
            <consortium name="AG Swart"/>
            <person name="Singh M."/>
            <person name="Singh A."/>
            <person name="Seah K."/>
            <person name="Emmerich C."/>
        </authorList>
    </citation>
    <scope>NUCLEOTIDE SEQUENCE</scope>
    <source>
        <strain evidence="8">ATCC30299</strain>
    </source>
</reference>